<proteinExistence type="predicted"/>
<dbReference type="EMBL" id="JH600070">
    <property type="protein sequence ID" value="EIJ41384.1"/>
    <property type="molecule type" value="Genomic_DNA"/>
</dbReference>
<dbReference type="InterPro" id="IPR036680">
    <property type="entry name" value="SPOR-like_sf"/>
</dbReference>
<evidence type="ECO:0000313" key="4">
    <source>
        <dbReference type="Proteomes" id="UP000005744"/>
    </source>
</evidence>
<dbReference type="PANTHER" id="PTHR35894">
    <property type="entry name" value="GENERAL SECRETION PATHWAY PROTEIN A-RELATED"/>
    <property type="match status" value="1"/>
</dbReference>
<keyword evidence="4" id="KW-1185">Reference proteome</keyword>
<feature type="region of interest" description="Disordered" evidence="1">
    <location>
        <begin position="312"/>
        <end position="337"/>
    </location>
</feature>
<dbReference type="Proteomes" id="UP000005744">
    <property type="component" value="Unassembled WGS sequence"/>
</dbReference>
<dbReference type="PANTHER" id="PTHR35894:SF1">
    <property type="entry name" value="PHOSPHORIBULOKINASE _ URIDINE KINASE FAMILY"/>
    <property type="match status" value="1"/>
</dbReference>
<dbReference type="AlphaFoldDB" id="I3CCP1"/>
<organism evidence="3 4">
    <name type="scientific">Beggiatoa alba B18LD</name>
    <dbReference type="NCBI Taxonomy" id="395493"/>
    <lineage>
        <taxon>Bacteria</taxon>
        <taxon>Pseudomonadati</taxon>
        <taxon>Pseudomonadota</taxon>
        <taxon>Gammaproteobacteria</taxon>
        <taxon>Thiotrichales</taxon>
        <taxon>Thiotrichaceae</taxon>
        <taxon>Beggiatoa</taxon>
    </lineage>
</organism>
<protein>
    <submittedName>
        <fullName evidence="3">Type II secretory pathway, component ExeA (Predicted ATPase)</fullName>
    </submittedName>
</protein>
<dbReference type="Gene3D" id="3.30.70.1070">
    <property type="entry name" value="Sporulation related repeat"/>
    <property type="match status" value="1"/>
</dbReference>
<reference evidence="3 4" key="1">
    <citation type="submission" date="2011-11" db="EMBL/GenBank/DDBJ databases">
        <title>Improved High-Quality Draft sequence of Beggiatoa alba B18lD.</title>
        <authorList>
            <consortium name="US DOE Joint Genome Institute"/>
            <person name="Lucas S."/>
            <person name="Han J."/>
            <person name="Lapidus A."/>
            <person name="Cheng J.-F."/>
            <person name="Goodwin L."/>
            <person name="Pitluck S."/>
            <person name="Peters L."/>
            <person name="Mikhailova N."/>
            <person name="Held B."/>
            <person name="Detter J.C."/>
            <person name="Han C."/>
            <person name="Tapia R."/>
            <person name="Land M."/>
            <person name="Hauser L."/>
            <person name="Kyrpides N."/>
            <person name="Ivanova N."/>
            <person name="Pagani I."/>
            <person name="Samuel K."/>
            <person name="Teske A."/>
            <person name="Mueller J."/>
            <person name="Woyke T."/>
        </authorList>
    </citation>
    <scope>NUCLEOTIDE SEQUENCE [LARGE SCALE GENOMIC DNA]</scope>
    <source>
        <strain evidence="3 4">B18LD</strain>
    </source>
</reference>
<dbReference type="STRING" id="395493.BegalDRAFT_0465"/>
<gene>
    <name evidence="3" type="ORF">BegalDRAFT_0465</name>
</gene>
<sequence length="447" mass="51378">MYYEHFGLESPPFKITPDTHLFYSGGKRGLVLDALLYAIKTGEGIIKVVGEVGSGKTMLCRMLEARLPKQVEVVYLANPHVSPDMVLHAIAFEMRLTIKTEDNRLHVMHRLQAALLEKHAQGRQVVVFIEEAQAMPLETLEEIRLLTNLETNRDKLLQMVLFGQPELDANLAKPHVRQLKERITHNFYLEPLNKQEIENYLYFRMQSVGYRGLPVFDKAAIKMLYIISQGLIRRLNILADKALLIAFMENTHFVQKKYILRAAQDSNFSIPYQNKIPLKSVSLILLILLLTFLLSPHNTWINQQLQQLFSPPQNSLQPITTPPPIKPSPSQNTPATDSITLPSQLQQRLIDSNTRLKQLNPQSYTLQLFQINDDKPEELERFLRLPDVQRLQTELLVLDIGQSLIIIYGIYPDEIQADNALKNLAERLQRNKPFIRQINNLLKVKST</sequence>
<dbReference type="InterPro" id="IPR027417">
    <property type="entry name" value="P-loop_NTPase"/>
</dbReference>
<dbReference type="HOGENOM" id="CLU_024125_2_2_6"/>
<dbReference type="InterPro" id="IPR052026">
    <property type="entry name" value="ExeA_AAA_ATPase_DNA-bind"/>
</dbReference>
<feature type="domain" description="ORC1/DEAH AAA+ ATPase" evidence="2">
    <location>
        <begin position="41"/>
        <end position="169"/>
    </location>
</feature>
<dbReference type="Pfam" id="PF13401">
    <property type="entry name" value="AAA_22"/>
    <property type="match status" value="1"/>
</dbReference>
<dbReference type="GO" id="GO:0016887">
    <property type="term" value="F:ATP hydrolysis activity"/>
    <property type="evidence" value="ECO:0007669"/>
    <property type="project" value="InterPro"/>
</dbReference>
<accession>I3CCP1</accession>
<dbReference type="eggNOG" id="COG3267">
    <property type="taxonomic scope" value="Bacteria"/>
</dbReference>
<name>I3CCP1_9GAMM</name>
<dbReference type="RefSeq" id="WP_002683268.1">
    <property type="nucleotide sequence ID" value="NZ_JH600070.1"/>
</dbReference>
<dbReference type="SUPFAM" id="SSF52540">
    <property type="entry name" value="P-loop containing nucleoside triphosphate hydrolases"/>
    <property type="match status" value="1"/>
</dbReference>
<dbReference type="OrthoDB" id="9780149at2"/>
<evidence type="ECO:0000256" key="1">
    <source>
        <dbReference type="SAM" id="MobiDB-lite"/>
    </source>
</evidence>
<dbReference type="InterPro" id="IPR049945">
    <property type="entry name" value="AAA_22"/>
</dbReference>
<dbReference type="Gene3D" id="3.40.50.300">
    <property type="entry name" value="P-loop containing nucleotide triphosphate hydrolases"/>
    <property type="match status" value="1"/>
</dbReference>
<evidence type="ECO:0000259" key="2">
    <source>
        <dbReference type="Pfam" id="PF13401"/>
    </source>
</evidence>
<dbReference type="GO" id="GO:0042834">
    <property type="term" value="F:peptidoglycan binding"/>
    <property type="evidence" value="ECO:0007669"/>
    <property type="project" value="InterPro"/>
</dbReference>
<evidence type="ECO:0000313" key="3">
    <source>
        <dbReference type="EMBL" id="EIJ41384.1"/>
    </source>
</evidence>